<dbReference type="AlphaFoldDB" id="A0A919RF77"/>
<dbReference type="InterPro" id="IPR015590">
    <property type="entry name" value="Aldehyde_DH_dom"/>
</dbReference>
<dbReference type="Pfam" id="PF00171">
    <property type="entry name" value="Aldedh"/>
    <property type="match status" value="1"/>
</dbReference>
<dbReference type="Gene3D" id="3.40.309.10">
    <property type="entry name" value="Aldehyde Dehydrogenase, Chain A, domain 2"/>
    <property type="match status" value="1"/>
</dbReference>
<dbReference type="EMBL" id="BOOW01000018">
    <property type="protein sequence ID" value="GII92796.1"/>
    <property type="molecule type" value="Genomic_DNA"/>
</dbReference>
<evidence type="ECO:0000313" key="5">
    <source>
        <dbReference type="EMBL" id="GII92796.1"/>
    </source>
</evidence>
<evidence type="ECO:0000256" key="2">
    <source>
        <dbReference type="ARBA" id="ARBA00023002"/>
    </source>
</evidence>
<organism evidence="5 6">
    <name type="scientific">Sinosporangium siamense</name>
    <dbReference type="NCBI Taxonomy" id="1367973"/>
    <lineage>
        <taxon>Bacteria</taxon>
        <taxon>Bacillati</taxon>
        <taxon>Actinomycetota</taxon>
        <taxon>Actinomycetes</taxon>
        <taxon>Streptosporangiales</taxon>
        <taxon>Streptosporangiaceae</taxon>
        <taxon>Sinosporangium</taxon>
    </lineage>
</organism>
<dbReference type="InterPro" id="IPR016162">
    <property type="entry name" value="Ald_DH_N"/>
</dbReference>
<dbReference type="Gene3D" id="3.40.605.10">
    <property type="entry name" value="Aldehyde Dehydrogenase, Chain A, domain 1"/>
    <property type="match status" value="1"/>
</dbReference>
<name>A0A919RF77_9ACTN</name>
<comment type="similarity">
    <text evidence="1">Belongs to the aldehyde dehydrogenase family.</text>
</comment>
<dbReference type="PANTHER" id="PTHR11699">
    <property type="entry name" value="ALDEHYDE DEHYDROGENASE-RELATED"/>
    <property type="match status" value="1"/>
</dbReference>
<dbReference type="PROSITE" id="PS00070">
    <property type="entry name" value="ALDEHYDE_DEHYDR_CYS"/>
    <property type="match status" value="1"/>
</dbReference>
<comment type="caution">
    <text evidence="5">The sequence shown here is derived from an EMBL/GenBank/DDBJ whole genome shotgun (WGS) entry which is preliminary data.</text>
</comment>
<protein>
    <submittedName>
        <fullName evidence="5">Aldehyde dehydrogenase</fullName>
    </submittedName>
</protein>
<evidence type="ECO:0000256" key="3">
    <source>
        <dbReference type="SAM" id="MobiDB-lite"/>
    </source>
</evidence>
<dbReference type="GO" id="GO:0016620">
    <property type="term" value="F:oxidoreductase activity, acting on the aldehyde or oxo group of donors, NAD or NADP as acceptor"/>
    <property type="evidence" value="ECO:0007669"/>
    <property type="project" value="InterPro"/>
</dbReference>
<dbReference type="Proteomes" id="UP000606172">
    <property type="component" value="Unassembled WGS sequence"/>
</dbReference>
<sequence length="506" mass="52285">MSQITLEGVRAYGHHIDGERVDGPPLERRDPARNKIVATCAAGGRAEVDTAANAAAVAFASPVWRRIPAQGRAELLETLAGLLERDADRLAALDSQEVGKPLRFARGDIALGIGHVRHAAALARTQKGDSYTGLAPGYTVLATREPVGVVGLITPWNFPALITLQKLPYAIAAGCTVIVKPSEFTCSSSLEIAALCEEAGLPPGVVNVVTGTGPDAGEPLVTHPLVAYVSFTGSTRVGQAVMAAASTSLTRLGLELGGKTANVVFADADLDAAADAVVFGAFANQGESCVAGSRLIVEAAIAEEFTATVVARAGALRVGMPDDPRSDIGALIHHEHRAKVHAAVLAGTAAGGEVLSGGRAPDSPELMEGAFYEPTVIGSVGPGSPVFTTEIFGPVLSVTSFGSPQQALALANGTPYGLAHSVWTSNLDRAFEMGRGLEAGTVWVNTTSDGSPALSFGGVKQSGFGREGGEEGLREFTEYKTLQFRGEPRPSPFRARGDDSTGEDQA</sequence>
<dbReference type="SUPFAM" id="SSF53720">
    <property type="entry name" value="ALDH-like"/>
    <property type="match status" value="1"/>
</dbReference>
<gene>
    <name evidence="5" type="ORF">Ssi02_30270</name>
</gene>
<feature type="region of interest" description="Disordered" evidence="3">
    <location>
        <begin position="480"/>
        <end position="506"/>
    </location>
</feature>
<keyword evidence="6" id="KW-1185">Reference proteome</keyword>
<dbReference type="InterPro" id="IPR016161">
    <property type="entry name" value="Ald_DH/histidinol_DH"/>
</dbReference>
<dbReference type="InterPro" id="IPR016160">
    <property type="entry name" value="Ald_DH_CS_CYS"/>
</dbReference>
<dbReference type="RefSeq" id="WP_204025848.1">
    <property type="nucleotide sequence ID" value="NZ_BOOW01000018.1"/>
</dbReference>
<keyword evidence="2" id="KW-0560">Oxidoreductase</keyword>
<reference evidence="5" key="1">
    <citation type="submission" date="2021-01" db="EMBL/GenBank/DDBJ databases">
        <title>Whole genome shotgun sequence of Sinosporangium siamense NBRC 109515.</title>
        <authorList>
            <person name="Komaki H."/>
            <person name="Tamura T."/>
        </authorList>
    </citation>
    <scope>NUCLEOTIDE SEQUENCE</scope>
    <source>
        <strain evidence="5">NBRC 109515</strain>
    </source>
</reference>
<feature type="domain" description="Aldehyde dehydrogenase" evidence="4">
    <location>
        <begin position="26"/>
        <end position="481"/>
    </location>
</feature>
<evidence type="ECO:0000256" key="1">
    <source>
        <dbReference type="ARBA" id="ARBA00009986"/>
    </source>
</evidence>
<proteinExistence type="inferred from homology"/>
<dbReference type="InterPro" id="IPR016163">
    <property type="entry name" value="Ald_DH_C"/>
</dbReference>
<accession>A0A919RF77</accession>
<evidence type="ECO:0000313" key="6">
    <source>
        <dbReference type="Proteomes" id="UP000606172"/>
    </source>
</evidence>
<evidence type="ECO:0000259" key="4">
    <source>
        <dbReference type="Pfam" id="PF00171"/>
    </source>
</evidence>
<dbReference type="FunFam" id="3.40.605.10:FF:000007">
    <property type="entry name" value="NAD/NADP-dependent betaine aldehyde dehydrogenase"/>
    <property type="match status" value="1"/>
</dbReference>